<dbReference type="PANTHER" id="PTHR17224">
    <property type="entry name" value="PEPTIDYL-TRNA HYDROLASE"/>
    <property type="match status" value="1"/>
</dbReference>
<evidence type="ECO:0000313" key="10">
    <source>
        <dbReference type="EMBL" id="MDF2953646.1"/>
    </source>
</evidence>
<dbReference type="SUPFAM" id="SSF53178">
    <property type="entry name" value="Peptidyl-tRNA hydrolase-like"/>
    <property type="match status" value="1"/>
</dbReference>
<comment type="subcellular location">
    <subcellularLocation>
        <location evidence="7">Cytoplasm</location>
    </subcellularLocation>
</comment>
<comment type="caution">
    <text evidence="7">Lacks conserved residue(s) required for the propagation of feature annotation.</text>
</comment>
<feature type="binding site" evidence="7">
    <location>
        <position position="64"/>
    </location>
    <ligand>
        <name>tRNA</name>
        <dbReference type="ChEBI" id="CHEBI:17843"/>
    </ligand>
</feature>
<dbReference type="InterPro" id="IPR001328">
    <property type="entry name" value="Pept_tRNA_hydro"/>
</dbReference>
<feature type="site" description="Stabilizes the basic form of H active site to accept a proton" evidence="7">
    <location>
        <position position="89"/>
    </location>
</feature>
<evidence type="ECO:0000256" key="5">
    <source>
        <dbReference type="ARBA" id="ARBA00038063"/>
    </source>
</evidence>
<dbReference type="EMBL" id="JAPHEG010000003">
    <property type="protein sequence ID" value="MDF2953646.1"/>
    <property type="molecule type" value="Genomic_DNA"/>
</dbReference>
<dbReference type="PANTHER" id="PTHR17224:SF1">
    <property type="entry name" value="PEPTIDYL-TRNA HYDROLASE"/>
    <property type="match status" value="1"/>
</dbReference>
<dbReference type="InterPro" id="IPR018171">
    <property type="entry name" value="Pept_tRNA_hydro_CS"/>
</dbReference>
<sequence>MWLFCGLGNPGEKYKNTRHNFGFLVLDIFAKKHSLNFKIYKDLESEAVFYKDKAILVKPLTYMNLSGRAVKKWILKEGIPVERLLVIYDDMDFPLGKLKILPKGGAGNHKGMLSIIDALGTSDFPRMRLGIGKPLIGSEKDYVLSPFLEEEMPKVIKILDLASSALEDILNIGLLKAMTKYNSLNRCSNEKSPGL</sequence>
<dbReference type="GO" id="GO:0005737">
    <property type="term" value="C:cytoplasm"/>
    <property type="evidence" value="ECO:0007669"/>
    <property type="project" value="UniProtKB-SubCell"/>
</dbReference>
<feature type="binding site" evidence="7">
    <location>
        <position position="62"/>
    </location>
    <ligand>
        <name>tRNA</name>
        <dbReference type="ChEBI" id="CHEBI:17843"/>
    </ligand>
</feature>
<reference evidence="10" key="1">
    <citation type="submission" date="2022-11" db="EMBL/GenBank/DDBJ databases">
        <title>Candidatus Alkanophaga archaea from heated hydrothermal vent sediment oxidize petroleum alkanes.</title>
        <authorList>
            <person name="Zehnle H."/>
            <person name="Laso-Perez R."/>
            <person name="Lipp J."/>
            <person name="Teske A."/>
            <person name="Wegener G."/>
        </authorList>
    </citation>
    <scope>NUCLEOTIDE SEQUENCE</scope>
    <source>
        <strain evidence="10">MCA70</strain>
    </source>
</reference>
<name>A0AAE3P645_9BACT</name>
<dbReference type="PROSITE" id="PS01195">
    <property type="entry name" value="PEPT_TRNA_HYDROL_1"/>
    <property type="match status" value="1"/>
</dbReference>
<dbReference type="CDD" id="cd00462">
    <property type="entry name" value="PTH"/>
    <property type="match status" value="1"/>
</dbReference>
<gene>
    <name evidence="7" type="primary">pth</name>
    <name evidence="10" type="ORF">OD816_000891</name>
</gene>
<dbReference type="Gene3D" id="3.40.50.1470">
    <property type="entry name" value="Peptidyl-tRNA hydrolase"/>
    <property type="match status" value="1"/>
</dbReference>
<feature type="binding site" evidence="7">
    <location>
        <position position="14"/>
    </location>
    <ligand>
        <name>tRNA</name>
        <dbReference type="ChEBI" id="CHEBI:17843"/>
    </ligand>
</feature>
<comment type="subunit">
    <text evidence="7">Monomer.</text>
</comment>
<keyword evidence="2 7" id="KW-0820">tRNA-binding</keyword>
<dbReference type="GO" id="GO:0000049">
    <property type="term" value="F:tRNA binding"/>
    <property type="evidence" value="ECO:0007669"/>
    <property type="project" value="UniProtKB-UniRule"/>
</dbReference>
<dbReference type="HAMAP" id="MF_00083">
    <property type="entry name" value="Pept_tRNA_hydro_bact"/>
    <property type="match status" value="1"/>
</dbReference>
<evidence type="ECO:0000256" key="8">
    <source>
        <dbReference type="RuleBase" id="RU000673"/>
    </source>
</evidence>
<evidence type="ECO:0000256" key="4">
    <source>
        <dbReference type="ARBA" id="ARBA00022884"/>
    </source>
</evidence>
<comment type="function">
    <text evidence="7">Hydrolyzes ribosome-free peptidyl-tRNAs (with 1 or more amino acids incorporated), which drop off the ribosome during protein synthesis, or as a result of ribosome stalling.</text>
</comment>
<dbReference type="NCBIfam" id="TIGR00447">
    <property type="entry name" value="pth"/>
    <property type="match status" value="1"/>
</dbReference>
<keyword evidence="4 7" id="KW-0694">RNA-binding</keyword>
<dbReference type="Pfam" id="PF01195">
    <property type="entry name" value="Pept_tRNA_hydro"/>
    <property type="match status" value="1"/>
</dbReference>
<protein>
    <recommendedName>
        <fullName evidence="6 7">Peptidyl-tRNA hydrolase</fullName>
        <shortName evidence="7">Pth</shortName>
        <ecNumber evidence="1 7">3.1.1.29</ecNumber>
    </recommendedName>
</protein>
<evidence type="ECO:0000313" key="11">
    <source>
        <dbReference type="Proteomes" id="UP001144110"/>
    </source>
</evidence>
<proteinExistence type="inferred from homology"/>
<evidence type="ECO:0000256" key="1">
    <source>
        <dbReference type="ARBA" id="ARBA00013260"/>
    </source>
</evidence>
<dbReference type="GO" id="GO:0006515">
    <property type="term" value="P:protein quality control for misfolded or incompletely synthesized proteins"/>
    <property type="evidence" value="ECO:0007669"/>
    <property type="project" value="UniProtKB-UniRule"/>
</dbReference>
<evidence type="ECO:0000256" key="3">
    <source>
        <dbReference type="ARBA" id="ARBA00022801"/>
    </source>
</evidence>
<comment type="catalytic activity">
    <reaction evidence="7 8">
        <text>an N-acyl-L-alpha-aminoacyl-tRNA + H2O = an N-acyl-L-amino acid + a tRNA + H(+)</text>
        <dbReference type="Rhea" id="RHEA:54448"/>
        <dbReference type="Rhea" id="RHEA-COMP:10123"/>
        <dbReference type="Rhea" id="RHEA-COMP:13883"/>
        <dbReference type="ChEBI" id="CHEBI:15377"/>
        <dbReference type="ChEBI" id="CHEBI:15378"/>
        <dbReference type="ChEBI" id="CHEBI:59874"/>
        <dbReference type="ChEBI" id="CHEBI:78442"/>
        <dbReference type="ChEBI" id="CHEBI:138191"/>
        <dbReference type="EC" id="3.1.1.29"/>
    </reaction>
</comment>
<evidence type="ECO:0000256" key="2">
    <source>
        <dbReference type="ARBA" id="ARBA00022555"/>
    </source>
</evidence>
<organism evidence="10 11">
    <name type="scientific">Candidatus Thermodesulfobacterium syntrophicum</name>
    <dbReference type="NCBI Taxonomy" id="3060442"/>
    <lineage>
        <taxon>Bacteria</taxon>
        <taxon>Pseudomonadati</taxon>
        <taxon>Thermodesulfobacteriota</taxon>
        <taxon>Thermodesulfobacteria</taxon>
        <taxon>Thermodesulfobacteriales</taxon>
        <taxon>Thermodesulfobacteriaceae</taxon>
        <taxon>Thermodesulfobacterium</taxon>
    </lineage>
</organism>
<feature type="site" description="Discriminates between blocked and unblocked aminoacyl-tRNA" evidence="7">
    <location>
        <position position="9"/>
    </location>
</feature>
<dbReference type="Proteomes" id="UP001144110">
    <property type="component" value="Unassembled WGS sequence"/>
</dbReference>
<evidence type="ECO:0000256" key="6">
    <source>
        <dbReference type="ARBA" id="ARBA00050038"/>
    </source>
</evidence>
<dbReference type="InterPro" id="IPR036416">
    <property type="entry name" value="Pept_tRNA_hydro_sf"/>
</dbReference>
<dbReference type="GO" id="GO:0072344">
    <property type="term" value="P:rescue of stalled ribosome"/>
    <property type="evidence" value="ECO:0007669"/>
    <property type="project" value="UniProtKB-UniRule"/>
</dbReference>
<keyword evidence="3 7" id="KW-0378">Hydrolase</keyword>
<dbReference type="EC" id="3.1.1.29" evidence="1 7"/>
<dbReference type="AlphaFoldDB" id="A0AAE3P645"/>
<comment type="function">
    <text evidence="7">Catalyzes the release of premature peptidyl moieties from peptidyl-tRNA molecules trapped in stalled 50S ribosomal subunits, and thus maintains levels of free tRNAs and 50S ribosomes.</text>
</comment>
<accession>A0AAE3P645</accession>
<keyword evidence="7" id="KW-0963">Cytoplasm</keyword>
<comment type="similarity">
    <text evidence="5 7 9">Belongs to the PTH family.</text>
</comment>
<evidence type="ECO:0000256" key="7">
    <source>
        <dbReference type="HAMAP-Rule" id="MF_00083"/>
    </source>
</evidence>
<evidence type="ECO:0000256" key="9">
    <source>
        <dbReference type="RuleBase" id="RU004320"/>
    </source>
</evidence>
<dbReference type="GO" id="GO:0004045">
    <property type="term" value="F:peptidyl-tRNA hydrolase activity"/>
    <property type="evidence" value="ECO:0007669"/>
    <property type="project" value="UniProtKB-UniRule"/>
</dbReference>
<feature type="active site" description="Proton acceptor" evidence="7">
    <location>
        <position position="19"/>
    </location>
</feature>
<comment type="caution">
    <text evidence="10">The sequence shown here is derived from an EMBL/GenBank/DDBJ whole genome shotgun (WGS) entry which is preliminary data.</text>
</comment>